<feature type="transmembrane region" description="Helical" evidence="1">
    <location>
        <begin position="37"/>
        <end position="57"/>
    </location>
</feature>
<sequence length="208" mass="21859">MGTFLASILTPFRSNSRANRHTTTRGEKVNKKVSKGLFAAVAAVLLLLGGLGTYALWSDSETTDSGDVQTGTLDLTAVNAGQWQDVSNAAAPVDIDPATFRMVPGDVLQFTASYRVAAIGDNLTARITTTNQGTNVIPAALTDWVTVTNTATFGGAPIPSSVITTADNGKTVDVTVTVDFDRDTPDQVGINSTVNLSQLQVTLQQERA</sequence>
<name>A0AAD0K944_9ACTN</name>
<dbReference type="EMBL" id="CP029604">
    <property type="protein sequence ID" value="AWO82607.1"/>
    <property type="molecule type" value="Genomic_DNA"/>
</dbReference>
<dbReference type="Pfam" id="PF12389">
    <property type="entry name" value="Peptidase_M73"/>
    <property type="match status" value="1"/>
</dbReference>
<organism evidence="2 3">
    <name type="scientific">Gordonia terrae</name>
    <dbReference type="NCBI Taxonomy" id="2055"/>
    <lineage>
        <taxon>Bacteria</taxon>
        <taxon>Bacillati</taxon>
        <taxon>Actinomycetota</taxon>
        <taxon>Actinomycetes</taxon>
        <taxon>Mycobacteriales</taxon>
        <taxon>Gordoniaceae</taxon>
        <taxon>Gordonia</taxon>
    </lineage>
</organism>
<keyword evidence="1" id="KW-0472">Membrane</keyword>
<reference evidence="2 3" key="1">
    <citation type="submission" date="2018-05" db="EMBL/GenBank/DDBJ databases">
        <title>Complete genome sequence of Gordonia terrae NRRL B-16283.</title>
        <authorList>
            <person name="Garlena R.A."/>
            <person name="Russell D.A."/>
            <person name="Hatfull G.F."/>
        </authorList>
    </citation>
    <scope>NUCLEOTIDE SEQUENCE [LARGE SCALE GENOMIC DNA]</scope>
    <source>
        <strain evidence="2 3">NRRL B-16283</strain>
    </source>
</reference>
<keyword evidence="1" id="KW-0812">Transmembrane</keyword>
<protein>
    <submittedName>
        <fullName evidence="2">Alternate-type signal peptide domain-containing protein</fullName>
    </submittedName>
</protein>
<keyword evidence="1" id="KW-1133">Transmembrane helix</keyword>
<evidence type="ECO:0000313" key="3">
    <source>
        <dbReference type="Proteomes" id="UP000247118"/>
    </source>
</evidence>
<dbReference type="NCBIfam" id="TIGR04089">
    <property type="entry name" value="exp_by_SipW_III"/>
    <property type="match status" value="1"/>
</dbReference>
<dbReference type="InterPro" id="IPR023833">
    <property type="entry name" value="Signal_pept_SipW-depend-type"/>
</dbReference>
<gene>
    <name evidence="2" type="ORF">DLJ61_02780</name>
</gene>
<dbReference type="InterPro" id="IPR022121">
    <property type="entry name" value="Peptidase_M73_camelysin"/>
</dbReference>
<evidence type="ECO:0000256" key="1">
    <source>
        <dbReference type="SAM" id="Phobius"/>
    </source>
</evidence>
<evidence type="ECO:0000313" key="2">
    <source>
        <dbReference type="EMBL" id="AWO82607.1"/>
    </source>
</evidence>
<dbReference type="Proteomes" id="UP000247118">
    <property type="component" value="Chromosome"/>
</dbReference>
<dbReference type="InterPro" id="IPR024006">
    <property type="entry name" value="Alt_signal_exp_actinobact"/>
</dbReference>
<dbReference type="NCBIfam" id="TIGR04088">
    <property type="entry name" value="cognate_SipW"/>
    <property type="match status" value="1"/>
</dbReference>
<accession>A0AAD0K944</accession>
<dbReference type="AlphaFoldDB" id="A0AAD0K944"/>
<proteinExistence type="predicted"/>